<sequence>MLVVSLTTQLHRGDLGRWCDANLPGTAVLIRDVRRGLAAAGNPAPHVPGGRVPEEHWGTVAAAFRHRLGFLVEGSAPAAALLGAVRAGLAGREWAVRTQRAFPASAGTADNQWSPFRAGSRGWLDAARSDPVPAATHEPVLEEFVRRTGQYLREHAPAGTLGVPGAEAGIARSCWVFAVWETGSRDRFPADVAAALEGPGRAPEDLRRCVPDAAIADLVGLARLLHTGTALRDWRGGMPGGPAREPGPFGTARPVIVPHWAEADLLVDGALIEAKAAVRLDDAALARWLWELLACTWLDTQDRHGIRSVGLYLARHGVASNWDAAAFADTLLGGAGLADRGAREEFLRLARRAIAAEGAQPPAERTPRARTS</sequence>
<reference evidence="1 2" key="1">
    <citation type="submission" date="2016-10" db="EMBL/GenBank/DDBJ databases">
        <authorList>
            <person name="de Groot N.N."/>
        </authorList>
    </citation>
    <scope>NUCLEOTIDE SEQUENCE [LARGE SCALE GENOMIC DNA]</scope>
    <source>
        <strain evidence="1 2">DSM 44637</strain>
    </source>
</reference>
<dbReference type="Proteomes" id="UP000199137">
    <property type="component" value="Unassembled WGS sequence"/>
</dbReference>
<evidence type="ECO:0000313" key="2">
    <source>
        <dbReference type="Proteomes" id="UP000199137"/>
    </source>
</evidence>
<dbReference type="AlphaFoldDB" id="A0A1I5X8P5"/>
<dbReference type="EMBL" id="FOWC01000010">
    <property type="protein sequence ID" value="SFQ28291.1"/>
    <property type="molecule type" value="Genomic_DNA"/>
</dbReference>
<proteinExistence type="predicted"/>
<accession>A0A1I5X8P5</accession>
<gene>
    <name evidence="1" type="ORF">SAMN05421854_11097</name>
</gene>
<organism evidence="1 2">
    <name type="scientific">Amycolatopsis rubida</name>
    <dbReference type="NCBI Taxonomy" id="112413"/>
    <lineage>
        <taxon>Bacteria</taxon>
        <taxon>Bacillati</taxon>
        <taxon>Actinomycetota</taxon>
        <taxon>Actinomycetes</taxon>
        <taxon>Pseudonocardiales</taxon>
        <taxon>Pseudonocardiaceae</taxon>
        <taxon>Amycolatopsis</taxon>
    </lineage>
</organism>
<protein>
    <submittedName>
        <fullName evidence="1">Uncharacterized protein</fullName>
    </submittedName>
</protein>
<name>A0A1I5X8P5_9PSEU</name>
<evidence type="ECO:0000313" key="1">
    <source>
        <dbReference type="EMBL" id="SFQ28291.1"/>
    </source>
</evidence>